<evidence type="ECO:0000313" key="7">
    <source>
        <dbReference type="Proteomes" id="UP000435802"/>
    </source>
</evidence>
<feature type="domain" description="HTH tetR-type" evidence="5">
    <location>
        <begin position="12"/>
        <end position="72"/>
    </location>
</feature>
<dbReference type="PANTHER" id="PTHR47506">
    <property type="entry name" value="TRANSCRIPTIONAL REGULATORY PROTEIN"/>
    <property type="match status" value="1"/>
</dbReference>
<dbReference type="GO" id="GO:0003677">
    <property type="term" value="F:DNA binding"/>
    <property type="evidence" value="ECO:0007669"/>
    <property type="project" value="UniProtKB-UniRule"/>
</dbReference>
<dbReference type="PANTHER" id="PTHR47506:SF6">
    <property type="entry name" value="HTH-TYPE TRANSCRIPTIONAL REPRESSOR NEMR"/>
    <property type="match status" value="1"/>
</dbReference>
<proteinExistence type="predicted"/>
<name>A0A6N8SFK6_9HYPH</name>
<dbReference type="SUPFAM" id="SSF46689">
    <property type="entry name" value="Homeodomain-like"/>
    <property type="match status" value="1"/>
</dbReference>
<dbReference type="Pfam" id="PF16925">
    <property type="entry name" value="TetR_C_13"/>
    <property type="match status" value="1"/>
</dbReference>
<dbReference type="OrthoDB" id="9811084at2"/>
<dbReference type="SUPFAM" id="SSF48498">
    <property type="entry name" value="Tetracyclin repressor-like, C-terminal domain"/>
    <property type="match status" value="1"/>
</dbReference>
<organism evidence="6 7">
    <name type="scientific">Shinella kummerowiae</name>
    <dbReference type="NCBI Taxonomy" id="417745"/>
    <lineage>
        <taxon>Bacteria</taxon>
        <taxon>Pseudomonadati</taxon>
        <taxon>Pseudomonadota</taxon>
        <taxon>Alphaproteobacteria</taxon>
        <taxon>Hyphomicrobiales</taxon>
        <taxon>Rhizobiaceae</taxon>
        <taxon>Shinella</taxon>
    </lineage>
</organism>
<keyword evidence="3" id="KW-0804">Transcription</keyword>
<sequence>MRTTDKRKERGDRARANILHHAIQIASVEGLEGLTFGRVAADAGVAKGNIQVLFGDREALQLATIESGVALYAETVVGPAMAEPTAVERLIALVEGWYTFVEQRTLPGGCLVHALSSEYRTRPGEIRDRVEHHRIGARQRIIDLSNEAVRAGELQAGTDVEQLAFELMSHQASANVAALMGETSQFELARRASGQRIAAARGA</sequence>
<keyword evidence="7" id="KW-1185">Reference proteome</keyword>
<evidence type="ECO:0000256" key="3">
    <source>
        <dbReference type="ARBA" id="ARBA00023163"/>
    </source>
</evidence>
<reference evidence="6 7" key="1">
    <citation type="submission" date="2019-12" db="EMBL/GenBank/DDBJ databases">
        <title>Shinella kummerowiae sp. nov., a symbiotic bacterium isolated from root nodules of the herbal legume Kummerowia stipulacea.</title>
        <authorList>
            <person name="Gao J."/>
        </authorList>
    </citation>
    <scope>NUCLEOTIDE SEQUENCE [LARGE SCALE GENOMIC DNA]</scope>
    <source>
        <strain evidence="6 7">CCBAU 25048</strain>
    </source>
</reference>
<dbReference type="RefSeq" id="WP_160859162.1">
    <property type="nucleotide sequence ID" value="NZ_WUMK01000003.1"/>
</dbReference>
<dbReference type="InterPro" id="IPR009057">
    <property type="entry name" value="Homeodomain-like_sf"/>
</dbReference>
<dbReference type="InterPro" id="IPR011075">
    <property type="entry name" value="TetR_C"/>
</dbReference>
<dbReference type="Gene3D" id="1.10.357.10">
    <property type="entry name" value="Tetracycline Repressor, domain 2"/>
    <property type="match status" value="1"/>
</dbReference>
<dbReference type="EMBL" id="WUMK01000003">
    <property type="protein sequence ID" value="MXN45682.1"/>
    <property type="molecule type" value="Genomic_DNA"/>
</dbReference>
<dbReference type="Proteomes" id="UP000435802">
    <property type="component" value="Unassembled WGS sequence"/>
</dbReference>
<dbReference type="InterPro" id="IPR036271">
    <property type="entry name" value="Tet_transcr_reg_TetR-rel_C_sf"/>
</dbReference>
<dbReference type="InterPro" id="IPR001647">
    <property type="entry name" value="HTH_TetR"/>
</dbReference>
<feature type="DNA-binding region" description="H-T-H motif" evidence="4">
    <location>
        <begin position="35"/>
        <end position="54"/>
    </location>
</feature>
<keyword evidence="2 4" id="KW-0238">DNA-binding</keyword>
<evidence type="ECO:0000313" key="6">
    <source>
        <dbReference type="EMBL" id="MXN45682.1"/>
    </source>
</evidence>
<dbReference type="AlphaFoldDB" id="A0A6N8SFK6"/>
<comment type="caution">
    <text evidence="6">The sequence shown here is derived from an EMBL/GenBank/DDBJ whole genome shotgun (WGS) entry which is preliminary data.</text>
</comment>
<dbReference type="Gene3D" id="1.10.10.60">
    <property type="entry name" value="Homeodomain-like"/>
    <property type="match status" value="1"/>
</dbReference>
<evidence type="ECO:0000259" key="5">
    <source>
        <dbReference type="PROSITE" id="PS50977"/>
    </source>
</evidence>
<evidence type="ECO:0000256" key="2">
    <source>
        <dbReference type="ARBA" id="ARBA00023125"/>
    </source>
</evidence>
<dbReference type="PROSITE" id="PS50977">
    <property type="entry name" value="HTH_TETR_2"/>
    <property type="match status" value="1"/>
</dbReference>
<keyword evidence="1" id="KW-0805">Transcription regulation</keyword>
<evidence type="ECO:0000256" key="4">
    <source>
        <dbReference type="PROSITE-ProRule" id="PRU00335"/>
    </source>
</evidence>
<accession>A0A6N8SFK6</accession>
<evidence type="ECO:0000256" key="1">
    <source>
        <dbReference type="ARBA" id="ARBA00023015"/>
    </source>
</evidence>
<protein>
    <submittedName>
        <fullName evidence="6">TetR family transcriptional regulator</fullName>
    </submittedName>
</protein>
<gene>
    <name evidence="6" type="ORF">GR138_10800</name>
</gene>